<evidence type="ECO:0000313" key="1">
    <source>
        <dbReference type="EMBL" id="KAJ0090426.1"/>
    </source>
</evidence>
<gene>
    <name evidence="1" type="ORF">Patl1_13965</name>
</gene>
<dbReference type="EMBL" id="CM047904">
    <property type="protein sequence ID" value="KAJ0090426.1"/>
    <property type="molecule type" value="Genomic_DNA"/>
</dbReference>
<evidence type="ECO:0000313" key="2">
    <source>
        <dbReference type="Proteomes" id="UP001164250"/>
    </source>
</evidence>
<organism evidence="1 2">
    <name type="scientific">Pistacia atlantica</name>
    <dbReference type="NCBI Taxonomy" id="434234"/>
    <lineage>
        <taxon>Eukaryota</taxon>
        <taxon>Viridiplantae</taxon>
        <taxon>Streptophyta</taxon>
        <taxon>Embryophyta</taxon>
        <taxon>Tracheophyta</taxon>
        <taxon>Spermatophyta</taxon>
        <taxon>Magnoliopsida</taxon>
        <taxon>eudicotyledons</taxon>
        <taxon>Gunneridae</taxon>
        <taxon>Pentapetalae</taxon>
        <taxon>rosids</taxon>
        <taxon>malvids</taxon>
        <taxon>Sapindales</taxon>
        <taxon>Anacardiaceae</taxon>
        <taxon>Pistacia</taxon>
    </lineage>
</organism>
<name>A0ACC1AUQ6_9ROSI</name>
<reference evidence="2" key="1">
    <citation type="journal article" date="2023" name="G3 (Bethesda)">
        <title>Genome assembly and association tests identify interacting loci associated with vigor, precocity, and sex in interspecific pistachio rootstocks.</title>
        <authorList>
            <person name="Palmer W."/>
            <person name="Jacygrad E."/>
            <person name="Sagayaradj S."/>
            <person name="Cavanaugh K."/>
            <person name="Han R."/>
            <person name="Bertier L."/>
            <person name="Beede B."/>
            <person name="Kafkas S."/>
            <person name="Golino D."/>
            <person name="Preece J."/>
            <person name="Michelmore R."/>
        </authorList>
    </citation>
    <scope>NUCLEOTIDE SEQUENCE [LARGE SCALE GENOMIC DNA]</scope>
</reference>
<proteinExistence type="predicted"/>
<comment type="caution">
    <text evidence="1">The sequence shown here is derived from an EMBL/GenBank/DDBJ whole genome shotgun (WGS) entry which is preliminary data.</text>
</comment>
<dbReference type="Proteomes" id="UP001164250">
    <property type="component" value="Chromosome 8"/>
</dbReference>
<sequence length="44" mass="5133">MALEITERHAVVQGMPLVQGLDKYFWFGRPHLVVHLIHFALFQS</sequence>
<protein>
    <submittedName>
        <fullName evidence="1">Uncharacterized protein</fullName>
    </submittedName>
</protein>
<keyword evidence="2" id="KW-1185">Reference proteome</keyword>
<accession>A0ACC1AUQ6</accession>